<keyword evidence="12" id="KW-1185">Reference proteome</keyword>
<dbReference type="InterPro" id="IPR058518">
    <property type="entry name" value="DUF8205"/>
</dbReference>
<dbReference type="GO" id="GO:0000981">
    <property type="term" value="F:DNA-binding transcription factor activity, RNA polymerase II-specific"/>
    <property type="evidence" value="ECO:0007669"/>
    <property type="project" value="TreeGrafter"/>
</dbReference>
<dbReference type="GO" id="GO:0003677">
    <property type="term" value="F:DNA binding"/>
    <property type="evidence" value="ECO:0007669"/>
    <property type="project" value="UniProtKB-KW"/>
</dbReference>
<keyword evidence="6" id="KW-0804">Transcription</keyword>
<keyword evidence="7" id="KW-0539">Nucleus</keyword>
<evidence type="ECO:0000256" key="5">
    <source>
        <dbReference type="ARBA" id="ARBA00023125"/>
    </source>
</evidence>
<dbReference type="GO" id="GO:0008270">
    <property type="term" value="F:zinc ion binding"/>
    <property type="evidence" value="ECO:0007669"/>
    <property type="project" value="UniProtKB-KW"/>
</dbReference>
<keyword evidence="2 8" id="KW-0863">Zinc-finger</keyword>
<dbReference type="PROSITE" id="PS50865">
    <property type="entry name" value="ZF_MYND_2"/>
    <property type="match status" value="1"/>
</dbReference>
<evidence type="ECO:0000256" key="1">
    <source>
        <dbReference type="ARBA" id="ARBA00022723"/>
    </source>
</evidence>
<organism evidence="11 12">
    <name type="scientific">Psilocybe cf. subviscida</name>
    <dbReference type="NCBI Taxonomy" id="2480587"/>
    <lineage>
        <taxon>Eukaryota</taxon>
        <taxon>Fungi</taxon>
        <taxon>Dikarya</taxon>
        <taxon>Basidiomycota</taxon>
        <taxon>Agaricomycotina</taxon>
        <taxon>Agaricomycetes</taxon>
        <taxon>Agaricomycetidae</taxon>
        <taxon>Agaricales</taxon>
        <taxon>Agaricineae</taxon>
        <taxon>Strophariaceae</taxon>
        <taxon>Psilocybe</taxon>
    </lineage>
</organism>
<evidence type="ECO:0000256" key="3">
    <source>
        <dbReference type="ARBA" id="ARBA00022833"/>
    </source>
</evidence>
<dbReference type="PROSITE" id="PS01360">
    <property type="entry name" value="ZF_MYND_1"/>
    <property type="match status" value="1"/>
</dbReference>
<dbReference type="AlphaFoldDB" id="A0A8H5BJ02"/>
<evidence type="ECO:0000256" key="9">
    <source>
        <dbReference type="SAM" id="MobiDB-lite"/>
    </source>
</evidence>
<gene>
    <name evidence="11" type="ORF">D9619_011218</name>
</gene>
<evidence type="ECO:0000256" key="7">
    <source>
        <dbReference type="ARBA" id="ARBA00023242"/>
    </source>
</evidence>
<evidence type="ECO:0000259" key="10">
    <source>
        <dbReference type="PROSITE" id="PS50865"/>
    </source>
</evidence>
<keyword evidence="4" id="KW-0805">Transcription regulation</keyword>
<protein>
    <recommendedName>
        <fullName evidence="10">MYND-type domain-containing protein</fullName>
    </recommendedName>
</protein>
<name>A0A8H5BJ02_9AGAR</name>
<evidence type="ECO:0000313" key="12">
    <source>
        <dbReference type="Proteomes" id="UP000567179"/>
    </source>
</evidence>
<keyword evidence="1" id="KW-0479">Metal-binding</keyword>
<dbReference type="PANTHER" id="PTHR10237">
    <property type="entry name" value="DEFORMED EPIDERMAL AUTOREGULATORY FACTOR 1 HOMOLOG SUPPRESSIN"/>
    <property type="match status" value="1"/>
</dbReference>
<dbReference type="SUPFAM" id="SSF144232">
    <property type="entry name" value="HIT/MYND zinc finger-like"/>
    <property type="match status" value="1"/>
</dbReference>
<evidence type="ECO:0000256" key="2">
    <source>
        <dbReference type="ARBA" id="ARBA00022771"/>
    </source>
</evidence>
<evidence type="ECO:0000256" key="8">
    <source>
        <dbReference type="PROSITE-ProRule" id="PRU00134"/>
    </source>
</evidence>
<accession>A0A8H5BJ02</accession>
<dbReference type="GO" id="GO:0005634">
    <property type="term" value="C:nucleus"/>
    <property type="evidence" value="ECO:0007669"/>
    <property type="project" value="TreeGrafter"/>
</dbReference>
<dbReference type="Gene3D" id="6.10.140.2220">
    <property type="match status" value="1"/>
</dbReference>
<feature type="domain" description="MYND-type" evidence="10">
    <location>
        <begin position="125"/>
        <end position="167"/>
    </location>
</feature>
<dbReference type="OrthoDB" id="5231159at2759"/>
<dbReference type="EMBL" id="JAACJJ010000016">
    <property type="protein sequence ID" value="KAF5324275.1"/>
    <property type="molecule type" value="Genomic_DNA"/>
</dbReference>
<sequence length="454" mass="51740">MDDHTFTRMAAMLKNGEGMRDSPDDSAVQSGRSPEILIRPSEEEAPPGYVELPPPTPELLDLIPTRPPPTVVDDHILSPEALIMKLVYTMATHRHYAMRCPLDCHKRIVSKRTLREMRLAQRDTCAVCMRHDSKEGSLLKNCARCKLIKYCSTECQRKGWSDHKAICNRDNGKGMLQLIKTALSNPFILHEVIICLALVSKLDKDLPLSQRLDLASKPRVVRMDVGIEPTDIVNTDSIFRHRDNWNFESVEGMLQINNIHESPTGHDIPKTGQRRDAYPFWKDLRAQLDRRGMQDFPIVFLEVTNKSIQVATYILPIFAKSIAGSEQRPAYTVRALPTHRERPTEVDLIEHRMNHINEHIRCDVKNKFLLRTPMAQRDKDIILAGFKGMAAEQYSGGMWYLKFLGEPVYEVIRVLGRQDFYIDVANKVAGGKNDEAVELMRDSLATMGYRLVGV</sequence>
<keyword evidence="5" id="KW-0238">DNA-binding</keyword>
<dbReference type="Proteomes" id="UP000567179">
    <property type="component" value="Unassembled WGS sequence"/>
</dbReference>
<dbReference type="PANTHER" id="PTHR10237:SF1">
    <property type="entry name" value="DEFORMED EPIDERMAL AUTOREGULATORY FACTOR 1 HOMOLOG"/>
    <property type="match status" value="1"/>
</dbReference>
<reference evidence="11 12" key="1">
    <citation type="journal article" date="2020" name="ISME J.">
        <title>Uncovering the hidden diversity of litter-decomposition mechanisms in mushroom-forming fungi.</title>
        <authorList>
            <person name="Floudas D."/>
            <person name="Bentzer J."/>
            <person name="Ahren D."/>
            <person name="Johansson T."/>
            <person name="Persson P."/>
            <person name="Tunlid A."/>
        </authorList>
    </citation>
    <scope>NUCLEOTIDE SEQUENCE [LARGE SCALE GENOMIC DNA]</scope>
    <source>
        <strain evidence="11 12">CBS 101986</strain>
    </source>
</reference>
<dbReference type="InterPro" id="IPR002893">
    <property type="entry name" value="Znf_MYND"/>
</dbReference>
<comment type="caution">
    <text evidence="11">The sequence shown here is derived from an EMBL/GenBank/DDBJ whole genome shotgun (WGS) entry which is preliminary data.</text>
</comment>
<evidence type="ECO:0000256" key="4">
    <source>
        <dbReference type="ARBA" id="ARBA00023015"/>
    </source>
</evidence>
<evidence type="ECO:0000313" key="11">
    <source>
        <dbReference type="EMBL" id="KAF5324275.1"/>
    </source>
</evidence>
<dbReference type="Pfam" id="PF01753">
    <property type="entry name" value="zf-MYND"/>
    <property type="match status" value="1"/>
</dbReference>
<evidence type="ECO:0000256" key="6">
    <source>
        <dbReference type="ARBA" id="ARBA00023163"/>
    </source>
</evidence>
<keyword evidence="3" id="KW-0862">Zinc</keyword>
<dbReference type="Pfam" id="PF26632">
    <property type="entry name" value="DUF8205"/>
    <property type="match status" value="1"/>
</dbReference>
<dbReference type="InterPro" id="IPR024119">
    <property type="entry name" value="TF_DEAF-1"/>
</dbReference>
<proteinExistence type="predicted"/>
<feature type="region of interest" description="Disordered" evidence="9">
    <location>
        <begin position="13"/>
        <end position="32"/>
    </location>
</feature>